<evidence type="ECO:0000256" key="2">
    <source>
        <dbReference type="ARBA" id="ARBA00004604"/>
    </source>
</evidence>
<dbReference type="PANTHER" id="PTHR12838">
    <property type="entry name" value="U3 SMALL NUCLEOLAR RNA-ASSOCIATED PROTEIN 11"/>
    <property type="match status" value="1"/>
</dbReference>
<feature type="compositionally biased region" description="Basic residues" evidence="7">
    <location>
        <begin position="252"/>
        <end position="263"/>
    </location>
</feature>
<feature type="compositionally biased region" description="Acidic residues" evidence="7">
    <location>
        <begin position="139"/>
        <end position="151"/>
    </location>
</feature>
<feature type="region of interest" description="Disordered" evidence="7">
    <location>
        <begin position="66"/>
        <end position="92"/>
    </location>
</feature>
<dbReference type="GO" id="GO:0032040">
    <property type="term" value="C:small-subunit processome"/>
    <property type="evidence" value="ECO:0007669"/>
    <property type="project" value="UniProtKB-UniRule"/>
</dbReference>
<keyword evidence="9" id="KW-1185">Reference proteome</keyword>
<evidence type="ECO:0000256" key="7">
    <source>
        <dbReference type="SAM" id="MobiDB-lite"/>
    </source>
</evidence>
<evidence type="ECO:0000256" key="6">
    <source>
        <dbReference type="PIRNR" id="PIRNR015952"/>
    </source>
</evidence>
<accession>A0AAN7H8E0</accession>
<evidence type="ECO:0000313" key="8">
    <source>
        <dbReference type="EMBL" id="KAK4239896.1"/>
    </source>
</evidence>
<feature type="region of interest" description="Disordered" evidence="7">
    <location>
        <begin position="1"/>
        <end position="28"/>
    </location>
</feature>
<dbReference type="GO" id="GO:0006364">
    <property type="term" value="P:rRNA processing"/>
    <property type="evidence" value="ECO:0007669"/>
    <property type="project" value="UniProtKB-UniRule"/>
</dbReference>
<protein>
    <recommendedName>
        <fullName evidence="6">U3 small nucleolar RNA-associated protein 11</fullName>
        <shortName evidence="6">U3 snoRNA-associated protein 11</shortName>
    </recommendedName>
</protein>
<dbReference type="PANTHER" id="PTHR12838:SF0">
    <property type="entry name" value="U3 SMALL NUCLEOLAR RNA-ASSOCIATED PROTEIN 11-RELATED"/>
    <property type="match status" value="1"/>
</dbReference>
<dbReference type="PIRSF" id="PIRSF015952">
    <property type="entry name" value="U3snoRNP11"/>
    <property type="match status" value="1"/>
</dbReference>
<dbReference type="Pfam" id="PF03998">
    <property type="entry name" value="Utp11"/>
    <property type="match status" value="1"/>
</dbReference>
<comment type="subcellular location">
    <subcellularLocation>
        <location evidence="2 6">Nucleus</location>
        <location evidence="2 6">Nucleolus</location>
    </subcellularLocation>
</comment>
<reference evidence="8" key="1">
    <citation type="journal article" date="2023" name="Mol. Phylogenet. Evol.">
        <title>Genome-scale phylogeny and comparative genomics of the fungal order Sordariales.</title>
        <authorList>
            <person name="Hensen N."/>
            <person name="Bonometti L."/>
            <person name="Westerberg I."/>
            <person name="Brannstrom I.O."/>
            <person name="Guillou S."/>
            <person name="Cros-Aarteil S."/>
            <person name="Calhoun S."/>
            <person name="Haridas S."/>
            <person name="Kuo A."/>
            <person name="Mondo S."/>
            <person name="Pangilinan J."/>
            <person name="Riley R."/>
            <person name="LaButti K."/>
            <person name="Andreopoulos B."/>
            <person name="Lipzen A."/>
            <person name="Chen C."/>
            <person name="Yan M."/>
            <person name="Daum C."/>
            <person name="Ng V."/>
            <person name="Clum A."/>
            <person name="Steindorff A."/>
            <person name="Ohm R.A."/>
            <person name="Martin F."/>
            <person name="Silar P."/>
            <person name="Natvig D.O."/>
            <person name="Lalanne C."/>
            <person name="Gautier V."/>
            <person name="Ament-Velasquez S.L."/>
            <person name="Kruys A."/>
            <person name="Hutchinson M.I."/>
            <person name="Powell A.J."/>
            <person name="Barry K."/>
            <person name="Miller A.N."/>
            <person name="Grigoriev I.V."/>
            <person name="Debuchy R."/>
            <person name="Gladieux P."/>
            <person name="Hiltunen Thoren M."/>
            <person name="Johannesson H."/>
        </authorList>
    </citation>
    <scope>NUCLEOTIDE SEQUENCE</scope>
    <source>
        <strain evidence="8">CBS 532.94</strain>
    </source>
</reference>
<feature type="region of interest" description="Disordered" evidence="7">
    <location>
        <begin position="240"/>
        <end position="263"/>
    </location>
</feature>
<evidence type="ECO:0000313" key="9">
    <source>
        <dbReference type="Proteomes" id="UP001303760"/>
    </source>
</evidence>
<dbReference type="AlphaFoldDB" id="A0AAN7H8E0"/>
<feature type="compositionally biased region" description="Polar residues" evidence="7">
    <location>
        <begin position="75"/>
        <end position="85"/>
    </location>
</feature>
<dbReference type="InterPro" id="IPR007144">
    <property type="entry name" value="SSU_processome_Utp11"/>
</dbReference>
<name>A0AAN7H8E0_9PEZI</name>
<comment type="function">
    <text evidence="1 6">Involved in nucleolar processing of pre-18S ribosomal RNA.</text>
</comment>
<comment type="similarity">
    <text evidence="3 6">Belongs to the UTP11 family.</text>
</comment>
<reference evidence="8" key="2">
    <citation type="submission" date="2023-05" db="EMBL/GenBank/DDBJ databases">
        <authorList>
            <consortium name="Lawrence Berkeley National Laboratory"/>
            <person name="Steindorff A."/>
            <person name="Hensen N."/>
            <person name="Bonometti L."/>
            <person name="Westerberg I."/>
            <person name="Brannstrom I.O."/>
            <person name="Guillou S."/>
            <person name="Cros-Aarteil S."/>
            <person name="Calhoun S."/>
            <person name="Haridas S."/>
            <person name="Kuo A."/>
            <person name="Mondo S."/>
            <person name="Pangilinan J."/>
            <person name="Riley R."/>
            <person name="Labutti K."/>
            <person name="Andreopoulos B."/>
            <person name="Lipzen A."/>
            <person name="Chen C."/>
            <person name="Yanf M."/>
            <person name="Daum C."/>
            <person name="Ng V."/>
            <person name="Clum A."/>
            <person name="Ohm R."/>
            <person name="Martin F."/>
            <person name="Silar P."/>
            <person name="Natvig D."/>
            <person name="Lalanne C."/>
            <person name="Gautier V."/>
            <person name="Ament-Velasquez S.L."/>
            <person name="Kruys A."/>
            <person name="Hutchinson M.I."/>
            <person name="Powell A.J."/>
            <person name="Barry K."/>
            <person name="Miller A.N."/>
            <person name="Grigoriev I.V."/>
            <person name="Debuchy R."/>
            <person name="Gladieux P."/>
            <person name="Thoren M.H."/>
            <person name="Johannesson H."/>
        </authorList>
    </citation>
    <scope>NUCLEOTIDE SEQUENCE</scope>
    <source>
        <strain evidence="8">CBS 532.94</strain>
    </source>
</reference>
<organism evidence="8 9">
    <name type="scientific">Achaetomium macrosporum</name>
    <dbReference type="NCBI Taxonomy" id="79813"/>
    <lineage>
        <taxon>Eukaryota</taxon>
        <taxon>Fungi</taxon>
        <taxon>Dikarya</taxon>
        <taxon>Ascomycota</taxon>
        <taxon>Pezizomycotina</taxon>
        <taxon>Sordariomycetes</taxon>
        <taxon>Sordariomycetidae</taxon>
        <taxon>Sordariales</taxon>
        <taxon>Chaetomiaceae</taxon>
        <taxon>Achaetomium</taxon>
    </lineage>
</organism>
<dbReference type="EMBL" id="MU860052">
    <property type="protein sequence ID" value="KAK4239896.1"/>
    <property type="molecule type" value="Genomic_DNA"/>
</dbReference>
<keyword evidence="5 6" id="KW-0539">Nucleus</keyword>
<dbReference type="Proteomes" id="UP001303760">
    <property type="component" value="Unassembled WGS sequence"/>
</dbReference>
<feature type="compositionally biased region" description="Acidic residues" evidence="7">
    <location>
        <begin position="180"/>
        <end position="198"/>
    </location>
</feature>
<evidence type="ECO:0000256" key="3">
    <source>
        <dbReference type="ARBA" id="ARBA00008105"/>
    </source>
</evidence>
<keyword evidence="4 6" id="KW-0698">rRNA processing</keyword>
<proteinExistence type="inferred from homology"/>
<evidence type="ECO:0000256" key="4">
    <source>
        <dbReference type="ARBA" id="ARBA00022552"/>
    </source>
</evidence>
<evidence type="ECO:0000256" key="1">
    <source>
        <dbReference type="ARBA" id="ARBA00004099"/>
    </source>
</evidence>
<evidence type="ECO:0000256" key="5">
    <source>
        <dbReference type="ARBA" id="ARBA00023242"/>
    </source>
</evidence>
<sequence>MSSLRNSIQRRAHRERAQPLERERLGLLEKHKDYQKRAKDYNKKKAVLKSLRQKAADRNEDEFYFGMMSRKGPGSSVTRGKSFTGTVDGDRGNKAMDVDTVRLLKTQDLGYIRTMRNVAAKEVRELEERFVLAGGTEQVEIDEDEDSDDDVGPSTSQPQKPKRIVFFDAPEEREQALEAQAEDDDAEMEDYEDEDDEQAVAARRKAQNLEKLGRKLKAAKKKLKALADAEYELELQQAKMAKTATSGGITKSGRRLRVKERKR</sequence>
<feature type="compositionally biased region" description="Basic and acidic residues" evidence="7">
    <location>
        <begin position="15"/>
        <end position="28"/>
    </location>
</feature>
<feature type="region of interest" description="Disordered" evidence="7">
    <location>
        <begin position="135"/>
        <end position="200"/>
    </location>
</feature>
<gene>
    <name evidence="8" type="ORF">C8A03DRAFT_42521</name>
</gene>
<comment type="subunit">
    <text evidence="6">Component of the ribosomal small subunit (SSU) processome.</text>
</comment>
<comment type="caution">
    <text evidence="8">The sequence shown here is derived from an EMBL/GenBank/DDBJ whole genome shotgun (WGS) entry which is preliminary data.</text>
</comment>